<sequence length="237" mass="25958">MKRHFYLIGCLSLLFCFLMVSGHEAAAQKRKPAKKSSKKKGKSSADGGEEDGASSEHHAPIKHDGSGINVKFAPGFLWNTAGLEFEFPINNKMSFGVNVFGKLGTTDSKKNNAMQKYEESFMKNGYLAEVALKYYFTGEAPAGFYGYLNAGYGNLLYGDGTIKPYSMIVRPREFKQPNVAVPFAELKPYRGSLGVGYQFIMPTRHLVANLNGGAIVGFDDDGTIFSLYLAPSIGIIF</sequence>
<evidence type="ECO:0000313" key="4">
    <source>
        <dbReference type="Proteomes" id="UP000199514"/>
    </source>
</evidence>
<accession>A0A1I1LTQ3</accession>
<organism evidence="3 4">
    <name type="scientific">Flexibacter flexilis DSM 6793</name>
    <dbReference type="NCBI Taxonomy" id="927664"/>
    <lineage>
        <taxon>Bacteria</taxon>
        <taxon>Pseudomonadati</taxon>
        <taxon>Bacteroidota</taxon>
        <taxon>Cytophagia</taxon>
        <taxon>Cytophagales</taxon>
        <taxon>Flexibacteraceae</taxon>
        <taxon>Flexibacter</taxon>
    </lineage>
</organism>
<evidence type="ECO:0000313" key="3">
    <source>
        <dbReference type="EMBL" id="SFC76637.1"/>
    </source>
</evidence>
<feature type="signal peptide" evidence="2">
    <location>
        <begin position="1"/>
        <end position="26"/>
    </location>
</feature>
<reference evidence="3 4" key="1">
    <citation type="submission" date="2016-10" db="EMBL/GenBank/DDBJ databases">
        <authorList>
            <person name="de Groot N.N."/>
        </authorList>
    </citation>
    <scope>NUCLEOTIDE SEQUENCE [LARGE SCALE GENOMIC DNA]</scope>
    <source>
        <strain evidence="3 4">DSM 6793</strain>
    </source>
</reference>
<evidence type="ECO:0000256" key="2">
    <source>
        <dbReference type="SAM" id="SignalP"/>
    </source>
</evidence>
<evidence type="ECO:0000256" key="1">
    <source>
        <dbReference type="SAM" id="MobiDB-lite"/>
    </source>
</evidence>
<gene>
    <name evidence="3" type="ORF">SAMN05421780_109136</name>
</gene>
<protein>
    <recommendedName>
        <fullName evidence="5">Outer membrane protein beta-barrel domain-containing protein</fullName>
    </recommendedName>
</protein>
<dbReference type="RefSeq" id="WP_143083988.1">
    <property type="nucleotide sequence ID" value="NZ_FOLE01000009.1"/>
</dbReference>
<keyword evidence="4" id="KW-1185">Reference proteome</keyword>
<feature type="compositionally biased region" description="Basic and acidic residues" evidence="1">
    <location>
        <begin position="54"/>
        <end position="65"/>
    </location>
</feature>
<dbReference type="AlphaFoldDB" id="A0A1I1LTQ3"/>
<feature type="compositionally biased region" description="Basic residues" evidence="1">
    <location>
        <begin position="28"/>
        <end position="42"/>
    </location>
</feature>
<feature type="chain" id="PRO_5011772868" description="Outer membrane protein beta-barrel domain-containing protein" evidence="2">
    <location>
        <begin position="27"/>
        <end position="237"/>
    </location>
</feature>
<dbReference type="OrthoDB" id="951866at2"/>
<evidence type="ECO:0008006" key="5">
    <source>
        <dbReference type="Google" id="ProtNLM"/>
    </source>
</evidence>
<keyword evidence="2" id="KW-0732">Signal</keyword>
<proteinExistence type="predicted"/>
<dbReference type="Proteomes" id="UP000199514">
    <property type="component" value="Unassembled WGS sequence"/>
</dbReference>
<dbReference type="EMBL" id="FOLE01000009">
    <property type="protein sequence ID" value="SFC76637.1"/>
    <property type="molecule type" value="Genomic_DNA"/>
</dbReference>
<name>A0A1I1LTQ3_9BACT</name>
<feature type="region of interest" description="Disordered" evidence="1">
    <location>
        <begin position="28"/>
        <end position="66"/>
    </location>
</feature>